<protein>
    <submittedName>
        <fullName evidence="2">Uncharacterized protein</fullName>
    </submittedName>
</protein>
<dbReference type="Proteomes" id="UP001286313">
    <property type="component" value="Unassembled WGS sequence"/>
</dbReference>
<reference evidence="2" key="1">
    <citation type="submission" date="2023-10" db="EMBL/GenBank/DDBJ databases">
        <title>Genome assemblies of two species of porcelain crab, Petrolisthes cinctipes and Petrolisthes manimaculis (Anomura: Porcellanidae).</title>
        <authorList>
            <person name="Angst P."/>
        </authorList>
    </citation>
    <scope>NUCLEOTIDE SEQUENCE</scope>
    <source>
        <strain evidence="2">PB745_01</strain>
        <tissue evidence="2">Gill</tissue>
    </source>
</reference>
<dbReference type="EMBL" id="JAWQEG010003069">
    <property type="protein sequence ID" value="KAK3868168.1"/>
    <property type="molecule type" value="Genomic_DNA"/>
</dbReference>
<accession>A0AAE1F6I4</accession>
<name>A0AAE1F6I4_PETCI</name>
<feature type="region of interest" description="Disordered" evidence="1">
    <location>
        <begin position="1"/>
        <end position="26"/>
    </location>
</feature>
<comment type="caution">
    <text evidence="2">The sequence shown here is derived from an EMBL/GenBank/DDBJ whole genome shotgun (WGS) entry which is preliminary data.</text>
</comment>
<sequence>MSRPKKSDQEVAPHSPTTTPVAPTVQTQAVGEFHDIILKMLQLFRDECEQKRQPATPSPCRRPRPQCLCLCPKLQLSQFKHFHRTLCCRLLRSGDNSGRTRSDGGHL</sequence>
<evidence type="ECO:0000313" key="2">
    <source>
        <dbReference type="EMBL" id="KAK3868168.1"/>
    </source>
</evidence>
<feature type="compositionally biased region" description="Basic and acidic residues" evidence="1">
    <location>
        <begin position="1"/>
        <end position="11"/>
    </location>
</feature>
<organism evidence="2 3">
    <name type="scientific">Petrolisthes cinctipes</name>
    <name type="common">Flat porcelain crab</name>
    <dbReference type="NCBI Taxonomy" id="88211"/>
    <lineage>
        <taxon>Eukaryota</taxon>
        <taxon>Metazoa</taxon>
        <taxon>Ecdysozoa</taxon>
        <taxon>Arthropoda</taxon>
        <taxon>Crustacea</taxon>
        <taxon>Multicrustacea</taxon>
        <taxon>Malacostraca</taxon>
        <taxon>Eumalacostraca</taxon>
        <taxon>Eucarida</taxon>
        <taxon>Decapoda</taxon>
        <taxon>Pleocyemata</taxon>
        <taxon>Anomura</taxon>
        <taxon>Galatheoidea</taxon>
        <taxon>Porcellanidae</taxon>
        <taxon>Petrolisthes</taxon>
    </lineage>
</organism>
<proteinExistence type="predicted"/>
<dbReference type="AlphaFoldDB" id="A0AAE1F6I4"/>
<gene>
    <name evidence="2" type="ORF">Pcinc_026428</name>
</gene>
<evidence type="ECO:0000256" key="1">
    <source>
        <dbReference type="SAM" id="MobiDB-lite"/>
    </source>
</evidence>
<evidence type="ECO:0000313" key="3">
    <source>
        <dbReference type="Proteomes" id="UP001286313"/>
    </source>
</evidence>
<feature type="compositionally biased region" description="Low complexity" evidence="1">
    <location>
        <begin position="16"/>
        <end position="26"/>
    </location>
</feature>
<keyword evidence="3" id="KW-1185">Reference proteome</keyword>